<reference evidence="9 10" key="2">
    <citation type="submission" date="2017-04" db="EMBL/GenBank/DDBJ databases">
        <title>CpG methylation of centromeres and impact of large insertions on vertebrate speciation.</title>
        <authorList>
            <person name="Ichikawa K."/>
            <person name="Yoshimura J."/>
            <person name="Morishita S."/>
        </authorList>
    </citation>
    <scope>NUCLEOTIDE SEQUENCE</scope>
    <source>
        <strain evidence="9 10">HSOK</strain>
    </source>
</reference>
<keyword evidence="4 6" id="KW-0175">Coiled coil</keyword>
<dbReference type="GO" id="GO:0005813">
    <property type="term" value="C:centrosome"/>
    <property type="evidence" value="ECO:0007669"/>
    <property type="project" value="UniProtKB-SubCell"/>
</dbReference>
<dbReference type="GO" id="GO:0005737">
    <property type="term" value="C:cytoplasm"/>
    <property type="evidence" value="ECO:0007669"/>
    <property type="project" value="UniProtKB-ARBA"/>
</dbReference>
<evidence type="ECO:0000256" key="5">
    <source>
        <dbReference type="ARBA" id="ARBA00023212"/>
    </source>
</evidence>
<dbReference type="InterPro" id="IPR028745">
    <property type="entry name" value="AKAP9/Pericentrin"/>
</dbReference>
<accession>A0A3P9HN33</accession>
<feature type="coiled-coil region" evidence="6">
    <location>
        <begin position="23"/>
        <end position="57"/>
    </location>
</feature>
<dbReference type="PANTHER" id="PTHR44981">
    <property type="entry name" value="PERICENTRIN-LIKE PROTEIN, ISOFORM F"/>
    <property type="match status" value="1"/>
</dbReference>
<feature type="compositionally biased region" description="Gly residues" evidence="7">
    <location>
        <begin position="1517"/>
        <end position="1526"/>
    </location>
</feature>
<feature type="compositionally biased region" description="Low complexity" evidence="7">
    <location>
        <begin position="492"/>
        <end position="512"/>
    </location>
</feature>
<evidence type="ECO:0000313" key="10">
    <source>
        <dbReference type="Proteomes" id="UP000265200"/>
    </source>
</evidence>
<feature type="region of interest" description="Disordered" evidence="7">
    <location>
        <begin position="1177"/>
        <end position="1211"/>
    </location>
</feature>
<dbReference type="GO" id="GO:0007165">
    <property type="term" value="P:signal transduction"/>
    <property type="evidence" value="ECO:0007669"/>
    <property type="project" value="InterPro"/>
</dbReference>
<evidence type="ECO:0000256" key="7">
    <source>
        <dbReference type="SAM" id="MobiDB-lite"/>
    </source>
</evidence>
<keyword evidence="2" id="KW-0963">Cytoplasm</keyword>
<reference evidence="9" key="3">
    <citation type="submission" date="2025-08" db="UniProtKB">
        <authorList>
            <consortium name="Ensembl"/>
        </authorList>
    </citation>
    <scope>IDENTIFICATION</scope>
    <source>
        <strain evidence="9">HSOK</strain>
    </source>
</reference>
<keyword evidence="5" id="KW-0206">Cytoskeleton</keyword>
<protein>
    <submittedName>
        <fullName evidence="9">A kinase (PRKA) anchor protein 9</fullName>
    </submittedName>
</protein>
<proteinExistence type="predicted"/>
<feature type="compositionally biased region" description="Polar residues" evidence="7">
    <location>
        <begin position="535"/>
        <end position="572"/>
    </location>
</feature>
<sequence length="1598" mass="180788">MFSLQKRLQLQKQRFRFFSSLQICNLEEQLEQFKEELENKSEEVQQLHMQLEIQRKEMSSQQQHQQTRESMLQVSQKVLRLSVILQEVDEREELLKELESQVEYLRSEQERLKRSNEEELEQLNEVIEKLQQELANIEPKTAAEEDEELKKEPGGDVWAPSEEEYDEMKQRKDHATKELDALRAQHGKLLDTYLHELQDALREKTAGLLVLQAQVHALEQSAASRVEELEDLLQRRNSEVEALQLVVEQTQSWAQDLQQKVCDLEDRLREKVAEALVSQATLEAFQQHQQEETPAEELQRSTRMLALQMPSLPPLGFSGPHQAPQMPTGKLAHLTKKLLDLEQGLGAMQKDQELQKELLSSSEEEVDQYERRLGELMDLLSQMTRRRTSAELFQELQEVKTQAASTREELSFYRTHSEKLQEDLRATEASAAGLGEELQELRRNVNATKEELSGCRLRNQTLLEDLHRREMSISSLKEQLQEAQTALMKTTGSGSPSLSPSPQPSSSSSSSQPKRKGGKQLAGKVSSTKDKLSATRKNSAASSTPSAKSLSPQPRTCSEEQPSTAVTSFTQTEALPAPEPRAAATEEVEEVIGQFQEKIDQMQELHAAEILDMEARHIAESENLRRDLQALEAECKALKAVIDELRSAQAPASRQDRPASLFKDGYTSGKSVENLQLAGAQDHARGGREGGTSCSPADAVTALLLMISSCSLQSLIREVHQEGMQVLSLSELPLSEGQAARHGGVPGWQKERDAVLTVDLILPLQTAGGADWRADLLDAVRQVFERERSVLKSAWFSQLGLLDTSDAVVHLNQLELRLDEQVTRRTRMPLLRTCWFTLEKPEMFVPASEPDARHRDAMATLLTAERASLLSEIQQLQSRLQQEEGGAGGGGGPRPDELQAELCQTRLELEAELKVQQKHLKELEGLRAEVSQRAAEVEELNEQLMDQRKRSRDLQWAVEKEKCRTERSEENKREEVEDLQLSLEDLRTRVLQLTGSLEEQQQTSSALQQQAEQERLRLRRRLQVQLDTERAKAEELTSALGRERELRITTSSDPNVEEEQERLQRELDEKHAQVVNLLTQVEVQRLEVVQKEEELTLANRRSQQSQEAQREARVQLERLEAELCEVQEQLRTQQDSRRTLEVQKEALEERLSIFEQRPGGGDPTDRTQDWVIHQRRENAPPGTEPSPRAEVPPADCTDGAGHMSAPHHGPWRTVDKIVGKLHLVSSKIRRFWSPPVPHRLSAEADADELSWIQSNVDEVVVLLQRTPGLPSFPENPSLLAAGTSNSLTERLLRQNAELTGFVSRLTEEKNDLRNRTLRLEEELRRYRQPSHKTNLTEPSGSVLSQEREVWTQEKICLEKALLLAQAQISRLRGEIRSNAVLEITGPEADSAALKRMYGRYLRAESFRKALVYQKKYLLLLLGGFQECEEATLFLLTRMGGRPALEPLSQRRRGLTRFRSAARVAIALSRMRFLVKRWHRAAGMNSAPSTKNGAGIEVRESSFLHPATADLHRERGGGEGVSGGRGRSGSPRSGASSSHPRLHAASDPAALTCSHLQGYDPDRALTDYISRLEALQRRLGSVKQTWSLSKIHFNIKKFL</sequence>
<feature type="coiled-coil region" evidence="6">
    <location>
        <begin position="585"/>
        <end position="648"/>
    </location>
</feature>
<feature type="coiled-coil region" evidence="6">
    <location>
        <begin position="859"/>
        <end position="1157"/>
    </location>
</feature>
<keyword evidence="3" id="KW-0597">Phosphoprotein</keyword>
<feature type="coiled-coil region" evidence="6">
    <location>
        <begin position="81"/>
        <end position="140"/>
    </location>
</feature>
<organism evidence="9 10">
    <name type="scientific">Oryzias latipes</name>
    <name type="common">Japanese rice fish</name>
    <name type="synonym">Japanese killifish</name>
    <dbReference type="NCBI Taxonomy" id="8090"/>
    <lineage>
        <taxon>Eukaryota</taxon>
        <taxon>Metazoa</taxon>
        <taxon>Chordata</taxon>
        <taxon>Craniata</taxon>
        <taxon>Vertebrata</taxon>
        <taxon>Euteleostomi</taxon>
        <taxon>Actinopterygii</taxon>
        <taxon>Neopterygii</taxon>
        <taxon>Teleostei</taxon>
        <taxon>Neoteleostei</taxon>
        <taxon>Acanthomorphata</taxon>
        <taxon>Ovalentaria</taxon>
        <taxon>Atherinomorphae</taxon>
        <taxon>Beloniformes</taxon>
        <taxon>Adrianichthyidae</taxon>
        <taxon>Oryziinae</taxon>
        <taxon>Oryzias</taxon>
    </lineage>
</organism>
<evidence type="ECO:0000256" key="2">
    <source>
        <dbReference type="ARBA" id="ARBA00022490"/>
    </source>
</evidence>
<dbReference type="InterPro" id="IPR019528">
    <property type="entry name" value="PACT_domain"/>
</dbReference>
<evidence type="ECO:0000259" key="8">
    <source>
        <dbReference type="Pfam" id="PF10495"/>
    </source>
</evidence>
<feature type="region of interest" description="Disordered" evidence="7">
    <location>
        <begin position="1508"/>
        <end position="1545"/>
    </location>
</feature>
<evidence type="ECO:0000256" key="1">
    <source>
        <dbReference type="ARBA" id="ARBA00004300"/>
    </source>
</evidence>
<dbReference type="PANTHER" id="PTHR44981:SF1">
    <property type="entry name" value="A-KINASE ANCHOR PROTEIN 9"/>
    <property type="match status" value="1"/>
</dbReference>
<dbReference type="Proteomes" id="UP000265200">
    <property type="component" value="Chromosome 11"/>
</dbReference>
<evidence type="ECO:0000256" key="4">
    <source>
        <dbReference type="ARBA" id="ARBA00023054"/>
    </source>
</evidence>
<feature type="domain" description="Pericentrin/AKAP-450 centrosomal targeting" evidence="8">
    <location>
        <begin position="1399"/>
        <end position="1477"/>
    </location>
</feature>
<dbReference type="Pfam" id="PF10495">
    <property type="entry name" value="PACT_coil_coil"/>
    <property type="match status" value="1"/>
</dbReference>
<feature type="compositionally biased region" description="Low complexity" evidence="7">
    <location>
        <begin position="1527"/>
        <end position="1537"/>
    </location>
</feature>
<evidence type="ECO:0000313" key="9">
    <source>
        <dbReference type="Ensembl" id="ENSORLP00015009117.1"/>
    </source>
</evidence>
<evidence type="ECO:0000256" key="6">
    <source>
        <dbReference type="SAM" id="Coils"/>
    </source>
</evidence>
<dbReference type="Ensembl" id="ENSORLT00015015372.1">
    <property type="protein sequence ID" value="ENSORLP00015009117.1"/>
    <property type="gene ID" value="ENSORLG00015010009.1"/>
</dbReference>
<reference key="1">
    <citation type="journal article" date="2007" name="Nature">
        <title>The medaka draft genome and insights into vertebrate genome evolution.</title>
        <authorList>
            <person name="Kasahara M."/>
            <person name="Naruse K."/>
            <person name="Sasaki S."/>
            <person name="Nakatani Y."/>
            <person name="Qu W."/>
            <person name="Ahsan B."/>
            <person name="Yamada T."/>
            <person name="Nagayasu Y."/>
            <person name="Doi K."/>
            <person name="Kasai Y."/>
            <person name="Jindo T."/>
            <person name="Kobayashi D."/>
            <person name="Shimada A."/>
            <person name="Toyoda A."/>
            <person name="Kuroki Y."/>
            <person name="Fujiyama A."/>
            <person name="Sasaki T."/>
            <person name="Shimizu A."/>
            <person name="Asakawa S."/>
            <person name="Shimizu N."/>
            <person name="Hashimoto S."/>
            <person name="Yang J."/>
            <person name="Lee Y."/>
            <person name="Matsushima K."/>
            <person name="Sugano S."/>
            <person name="Sakaizumi M."/>
            <person name="Narita T."/>
            <person name="Ohishi K."/>
            <person name="Haga S."/>
            <person name="Ohta F."/>
            <person name="Nomoto H."/>
            <person name="Nogata K."/>
            <person name="Morishita T."/>
            <person name="Endo T."/>
            <person name="Shin-I T."/>
            <person name="Takeda H."/>
            <person name="Morishita S."/>
            <person name="Kohara Y."/>
        </authorList>
    </citation>
    <scope>NUCLEOTIDE SEQUENCE [LARGE SCALE GENOMIC DNA]</scope>
    <source>
        <strain>Hd-rR</strain>
    </source>
</reference>
<comment type="subcellular location">
    <subcellularLocation>
        <location evidence="1">Cytoplasm</location>
        <location evidence="1">Cytoskeleton</location>
        <location evidence="1">Microtubule organizing center</location>
        <location evidence="1">Centrosome</location>
    </subcellularLocation>
</comment>
<feature type="compositionally biased region" description="Polar residues" evidence="7">
    <location>
        <begin position="475"/>
        <end position="491"/>
    </location>
</feature>
<dbReference type="GO" id="GO:0060090">
    <property type="term" value="F:molecular adaptor activity"/>
    <property type="evidence" value="ECO:0007669"/>
    <property type="project" value="InterPro"/>
</dbReference>
<feature type="region of interest" description="Disordered" evidence="7">
    <location>
        <begin position="140"/>
        <end position="165"/>
    </location>
</feature>
<feature type="compositionally biased region" description="Low complexity" evidence="7">
    <location>
        <begin position="573"/>
        <end position="583"/>
    </location>
</feature>
<feature type="region of interest" description="Disordered" evidence="7">
    <location>
        <begin position="475"/>
        <end position="583"/>
    </location>
</feature>
<name>A0A3P9HN33_ORYLA</name>
<evidence type="ECO:0000256" key="3">
    <source>
        <dbReference type="ARBA" id="ARBA00022553"/>
    </source>
</evidence>
<reference evidence="9" key="4">
    <citation type="submission" date="2025-09" db="UniProtKB">
        <authorList>
            <consortium name="Ensembl"/>
        </authorList>
    </citation>
    <scope>IDENTIFICATION</scope>
    <source>
        <strain evidence="9">HSOK</strain>
    </source>
</reference>